<evidence type="ECO:0000313" key="3">
    <source>
        <dbReference type="EMBL" id="KAI6660492.1"/>
    </source>
</evidence>
<evidence type="ECO:0000256" key="1">
    <source>
        <dbReference type="SAM" id="Coils"/>
    </source>
</evidence>
<accession>A0AAV7KGS4</accession>
<feature type="region of interest" description="Disordered" evidence="2">
    <location>
        <begin position="528"/>
        <end position="554"/>
    </location>
</feature>
<dbReference type="GO" id="GO:1990023">
    <property type="term" value="C:mitotic spindle midzone"/>
    <property type="evidence" value="ECO:0007669"/>
    <property type="project" value="TreeGrafter"/>
</dbReference>
<dbReference type="Proteomes" id="UP001165289">
    <property type="component" value="Unassembled WGS sequence"/>
</dbReference>
<proteinExistence type="predicted"/>
<feature type="region of interest" description="Disordered" evidence="2">
    <location>
        <begin position="568"/>
        <end position="602"/>
    </location>
</feature>
<evidence type="ECO:0000256" key="2">
    <source>
        <dbReference type="SAM" id="MobiDB-lite"/>
    </source>
</evidence>
<organism evidence="3 4">
    <name type="scientific">Oopsacas minuta</name>
    <dbReference type="NCBI Taxonomy" id="111878"/>
    <lineage>
        <taxon>Eukaryota</taxon>
        <taxon>Metazoa</taxon>
        <taxon>Porifera</taxon>
        <taxon>Hexactinellida</taxon>
        <taxon>Hexasterophora</taxon>
        <taxon>Lyssacinosida</taxon>
        <taxon>Leucopsacidae</taxon>
        <taxon>Oopsacas</taxon>
    </lineage>
</organism>
<protein>
    <submittedName>
        <fullName evidence="3">Protein regulator of cytokinesis 1-like</fullName>
    </submittedName>
</protein>
<feature type="coiled-coil region" evidence="1">
    <location>
        <begin position="172"/>
        <end position="199"/>
    </location>
</feature>
<keyword evidence="4" id="KW-1185">Reference proteome</keyword>
<reference evidence="3 4" key="1">
    <citation type="journal article" date="2023" name="BMC Biol.">
        <title>The compact genome of the sponge Oopsacas minuta (Hexactinellida) is lacking key metazoan core genes.</title>
        <authorList>
            <person name="Santini S."/>
            <person name="Schenkelaars Q."/>
            <person name="Jourda C."/>
            <person name="Duchesne M."/>
            <person name="Belahbib H."/>
            <person name="Rocher C."/>
            <person name="Selva M."/>
            <person name="Riesgo A."/>
            <person name="Vervoort M."/>
            <person name="Leys S.P."/>
            <person name="Kodjabachian L."/>
            <person name="Le Bivic A."/>
            <person name="Borchiellini C."/>
            <person name="Claverie J.M."/>
            <person name="Renard E."/>
        </authorList>
    </citation>
    <scope>NUCLEOTIDE SEQUENCE [LARGE SCALE GENOMIC DNA]</scope>
    <source>
        <strain evidence="3">SPO-2</strain>
    </source>
</reference>
<dbReference type="PANTHER" id="PTHR19321:SF41">
    <property type="entry name" value="FASCETTO-RELATED"/>
    <property type="match status" value="1"/>
</dbReference>
<dbReference type="Pfam" id="PF03999">
    <property type="entry name" value="MAP65_ASE1"/>
    <property type="match status" value="1"/>
</dbReference>
<gene>
    <name evidence="3" type="ORF">LOD99_14076</name>
</gene>
<feature type="region of interest" description="Disordered" evidence="2">
    <location>
        <begin position="1"/>
        <end position="20"/>
    </location>
</feature>
<dbReference type="PANTHER" id="PTHR19321">
    <property type="entry name" value="PROTEIN REGULATOR OF CYTOKINESIS 1 PRC1-RELATED"/>
    <property type="match status" value="1"/>
</dbReference>
<sequence length="641" mass="74151">MDSLTHPLPPEGVTCPRATPDTGYDISEWSEFLSIQDLWNEMGLRNEPERLQTRSHKLKDNCHLLLNNILREEQKVMQQLKENIHSFTSEITQTCTQLAIPNPSELSDDNLSLIQRESALRKSLDQLRLVRGEREKRQERLQEMEIAMCLELGDEPTFYQGLSVAIQQSPHFLIKEEQLQEYRQEVQLLEHKLNTHRNKFVSNRNKMIELWRVTGQEPLSDFESLVRDNNRKELTLSSSTLDNMQEVVTRLRLVFDEITELSEETKRDVICLWRRLETPQEEQDVITDKITEVSAKTCRILMSEKNRLLSIKQENIGKFIQKTKELLEEAWDRCYLGPAQRYNMCSLFFSDLPPDEPVLEALESSLKAVYDMERRFMRLYTVVRKREVLWEKFMDLQEKMNDPNRLNNRGGGLLKEAKERNSLEKRIPNLEIEIKKLTTEYTEETGNTFILLDKEYTSVIADQWAERKNTQKVQKASRQQAKADLIKTEMKFGSTPTPKKVNFKRPRPLATPKNAKVIDVKQSNGSAKKLCFGSPRKPITHSSLSRTGGKAKNMRRRMSLAKLRHAAGVTRTPVSPHVTHTLSSKGSPNSTTRTTDKSNESVNFPSYTGLIEVNNASYNQFSQGIDFKARSSCIPTNIDFK</sequence>
<feature type="coiled-coil region" evidence="1">
    <location>
        <begin position="413"/>
        <end position="440"/>
    </location>
</feature>
<evidence type="ECO:0000313" key="4">
    <source>
        <dbReference type="Proteomes" id="UP001165289"/>
    </source>
</evidence>
<dbReference type="AlphaFoldDB" id="A0AAV7KGS4"/>
<comment type="caution">
    <text evidence="3">The sequence shown here is derived from an EMBL/GenBank/DDBJ whole genome shotgun (WGS) entry which is preliminary data.</text>
</comment>
<keyword evidence="1" id="KW-0175">Coiled coil</keyword>
<name>A0AAV7KGS4_9METZ</name>
<feature type="compositionally biased region" description="Polar residues" evidence="2">
    <location>
        <begin position="578"/>
        <end position="593"/>
    </location>
</feature>
<dbReference type="EMBL" id="JAKMXF010000033">
    <property type="protein sequence ID" value="KAI6660492.1"/>
    <property type="molecule type" value="Genomic_DNA"/>
</dbReference>
<dbReference type="GO" id="GO:0051256">
    <property type="term" value="P:mitotic spindle midzone assembly"/>
    <property type="evidence" value="ECO:0007669"/>
    <property type="project" value="TreeGrafter"/>
</dbReference>
<dbReference type="InterPro" id="IPR007145">
    <property type="entry name" value="MAP65_Ase1_PRC1"/>
</dbReference>
<dbReference type="Gene3D" id="1.20.58.1520">
    <property type="match status" value="1"/>
</dbReference>
<dbReference type="GO" id="GO:0008017">
    <property type="term" value="F:microtubule binding"/>
    <property type="evidence" value="ECO:0007669"/>
    <property type="project" value="InterPro"/>
</dbReference>
<dbReference type="GO" id="GO:0005737">
    <property type="term" value="C:cytoplasm"/>
    <property type="evidence" value="ECO:0007669"/>
    <property type="project" value="TreeGrafter"/>
</dbReference>